<evidence type="ECO:0000313" key="7">
    <source>
        <dbReference type="Proteomes" id="UP000247512"/>
    </source>
</evidence>
<reference evidence="4" key="2">
    <citation type="submission" date="2017-02" db="EMBL/GenBank/DDBJ databases">
        <authorList>
            <person name="Zhang H."/>
        </authorList>
    </citation>
    <scope>NUCLEOTIDE SEQUENCE</scope>
    <source>
        <strain evidence="4">RZS01</strain>
    </source>
</reference>
<gene>
    <name evidence="4" type="ORF">B0W47_14185</name>
    <name evidence="5" type="ORF">CDI09_14870</name>
</gene>
<dbReference type="NCBIfam" id="NF003969">
    <property type="entry name" value="PRK05463.1"/>
    <property type="match status" value="1"/>
</dbReference>
<dbReference type="Pfam" id="PF07286">
    <property type="entry name" value="D-Glu_cyclase"/>
    <property type="match status" value="1"/>
</dbReference>
<dbReference type="Gene3D" id="3.30.2040.10">
    <property type="entry name" value="PSTPO5379-like domain"/>
    <property type="match status" value="1"/>
</dbReference>
<evidence type="ECO:0000256" key="1">
    <source>
        <dbReference type="ARBA" id="ARBA00007896"/>
    </source>
</evidence>
<dbReference type="PANTHER" id="PTHR32022">
    <property type="entry name" value="D-GLUTAMATE CYCLASE, MITOCHONDRIAL"/>
    <property type="match status" value="1"/>
</dbReference>
<dbReference type="RefSeq" id="WP_078526932.1">
    <property type="nucleotide sequence ID" value="NZ_CP019875.1"/>
</dbReference>
<evidence type="ECO:0000256" key="2">
    <source>
        <dbReference type="ARBA" id="ARBA00023239"/>
    </source>
</evidence>
<evidence type="ECO:0000313" key="6">
    <source>
        <dbReference type="Proteomes" id="UP000189683"/>
    </source>
</evidence>
<dbReference type="GO" id="GO:0016829">
    <property type="term" value="F:lyase activity"/>
    <property type="evidence" value="ECO:0007669"/>
    <property type="project" value="UniProtKB-KW"/>
</dbReference>
<dbReference type="OrthoDB" id="149585at2"/>
<dbReference type="EMBL" id="CP019875">
    <property type="protein sequence ID" value="AQU88413.1"/>
    <property type="molecule type" value="Genomic_DNA"/>
</dbReference>
<dbReference type="InterPro" id="IPR016938">
    <property type="entry name" value="UPF0317"/>
</dbReference>
<evidence type="ECO:0000256" key="3">
    <source>
        <dbReference type="HAMAP-Rule" id="MF_01830"/>
    </source>
</evidence>
<dbReference type="PANTHER" id="PTHR32022:SF10">
    <property type="entry name" value="D-GLUTAMATE CYCLASE, MITOCHONDRIAL"/>
    <property type="match status" value="1"/>
</dbReference>
<dbReference type="HAMAP" id="MF_01830">
    <property type="entry name" value="Hydro_lyase"/>
    <property type="match status" value="1"/>
</dbReference>
<dbReference type="Proteomes" id="UP000247512">
    <property type="component" value="Unassembled WGS sequence"/>
</dbReference>
<proteinExistence type="inferred from homology"/>
<dbReference type="SUPFAM" id="SSF160920">
    <property type="entry name" value="PSTPO5379-like"/>
    <property type="match status" value="1"/>
</dbReference>
<dbReference type="Proteomes" id="UP000189683">
    <property type="component" value="Chromosome"/>
</dbReference>
<name>A0A9N7H3H9_9PROT</name>
<keyword evidence="7" id="KW-1185">Reference proteome</keyword>
<dbReference type="FunFam" id="3.30.2040.10:FF:000001">
    <property type="entry name" value="D-glutamate cyclase, mitochondrial"/>
    <property type="match status" value="1"/>
</dbReference>
<sequence length="267" mass="29129">MSSSTVKEIDYFHADPETVRKACRAGHIVNHTAGMATGYIQANLVMLPASLAADFHEFCQKNPRPCPLVGMSAPGQYTVPELGQDLDLRTDVPRYHVWKDGKMVDEVTDIRHYWQDDLVTFALGCSFSFENVMTACKVPLRHIQTGRTVPVYRTNIECTPVGPFAGPVVVSMRPFTSANIIRSVQISNEIPLAHGAPIHVGFPHEIGIADVMKPDYGEATDIMANELPVFWACGVTPQAVLAASKAEFAITHAPGAMLVTDTNHCLA</sequence>
<dbReference type="Gene3D" id="3.40.1640.10">
    <property type="entry name" value="PSTPO5379-like"/>
    <property type="match status" value="1"/>
</dbReference>
<dbReference type="AlphaFoldDB" id="A0A9N7H3H9"/>
<dbReference type="PIRSF" id="PIRSF029755">
    <property type="entry name" value="UCP029755"/>
    <property type="match status" value="1"/>
</dbReference>
<reference evidence="5 7" key="3">
    <citation type="submission" date="2017-06" db="EMBL/GenBank/DDBJ databases">
        <title>A draft genome sequence of Komagataeibacter nataicola LMG 1536.</title>
        <authorList>
            <person name="Skraban J."/>
            <person name="Cleenwerck I."/>
            <person name="Vandamme P."/>
            <person name="Trcek J."/>
        </authorList>
    </citation>
    <scope>NUCLEOTIDE SEQUENCE [LARGE SCALE GENOMIC DNA]</scope>
    <source>
        <strain evidence="5 7">LMG 1536</strain>
    </source>
</reference>
<keyword evidence="2 3" id="KW-0456">Lyase</keyword>
<dbReference type="InterPro" id="IPR038021">
    <property type="entry name" value="Putative_hydro-lyase"/>
</dbReference>
<dbReference type="EMBL" id="NIRT01000038">
    <property type="protein sequence ID" value="PYD65218.1"/>
    <property type="molecule type" value="Genomic_DNA"/>
</dbReference>
<organism evidence="4 6">
    <name type="scientific">Komagataeibacter nataicola</name>
    <dbReference type="NCBI Taxonomy" id="265960"/>
    <lineage>
        <taxon>Bacteria</taxon>
        <taxon>Pseudomonadati</taxon>
        <taxon>Pseudomonadota</taxon>
        <taxon>Alphaproteobacteria</taxon>
        <taxon>Acetobacterales</taxon>
        <taxon>Acetobacteraceae</taxon>
        <taxon>Komagataeibacter</taxon>
    </lineage>
</organism>
<accession>A0A9N7H3H9</accession>
<evidence type="ECO:0000313" key="5">
    <source>
        <dbReference type="EMBL" id="PYD65218.1"/>
    </source>
</evidence>
<dbReference type="InterPro" id="IPR009906">
    <property type="entry name" value="D-Glu_cyclase"/>
</dbReference>
<reference evidence="6" key="1">
    <citation type="submission" date="2017-02" db="EMBL/GenBank/DDBJ databases">
        <title>zhang.</title>
        <authorList>
            <person name="Zhang H."/>
        </authorList>
    </citation>
    <scope>NUCLEOTIDE SEQUENCE [LARGE SCALE GENOMIC DNA]</scope>
    <source>
        <strain evidence="6">RZS01</strain>
    </source>
</reference>
<comment type="similarity">
    <text evidence="1 3">Belongs to the D-glutamate cyclase family.</text>
</comment>
<evidence type="ECO:0000313" key="4">
    <source>
        <dbReference type="EMBL" id="AQU88413.1"/>
    </source>
</evidence>
<protein>
    <recommendedName>
        <fullName evidence="3">Putative hydro-lyase B0W47_14185</fullName>
        <ecNumber evidence="3">4.2.1.-</ecNumber>
    </recommendedName>
</protein>
<dbReference type="KEGG" id="kna:B0W47_14185"/>
<dbReference type="EC" id="4.2.1.-" evidence="3"/>